<protein>
    <submittedName>
        <fullName evidence="2">Uncharacterized protein</fullName>
    </submittedName>
</protein>
<evidence type="ECO:0000313" key="2">
    <source>
        <dbReference type="EMBL" id="GBR75861.1"/>
    </source>
</evidence>
<keyword evidence="3" id="KW-1185">Reference proteome</keyword>
<accession>A0A388TGE8</accession>
<keyword evidence="1" id="KW-1133">Transmembrane helix</keyword>
<dbReference type="EMBL" id="BGZO01000009">
    <property type="protein sequence ID" value="GBR75861.1"/>
    <property type="molecule type" value="Genomic_DNA"/>
</dbReference>
<keyword evidence="1" id="KW-0812">Transmembrane</keyword>
<keyword evidence="1" id="KW-0472">Membrane</keyword>
<proteinExistence type="predicted"/>
<feature type="transmembrane region" description="Helical" evidence="1">
    <location>
        <begin position="142"/>
        <end position="162"/>
    </location>
</feature>
<reference evidence="2 3" key="1">
    <citation type="journal article" date="2019" name="ISME J.">
        <title>Genome analyses of uncultured TG2/ZB3 bacteria in 'Margulisbacteria' specifically attached to ectosymbiotic spirochetes of protists in the termite gut.</title>
        <authorList>
            <person name="Utami Y.D."/>
            <person name="Kuwahara H."/>
            <person name="Igai K."/>
            <person name="Murakami T."/>
            <person name="Sugaya K."/>
            <person name="Morikawa T."/>
            <person name="Nagura Y."/>
            <person name="Yuki M."/>
            <person name="Deevong P."/>
            <person name="Inoue T."/>
            <person name="Kihara K."/>
            <person name="Lo N."/>
            <person name="Yamada A."/>
            <person name="Ohkuma M."/>
            <person name="Hongoh Y."/>
        </authorList>
    </citation>
    <scope>NUCLEOTIDE SEQUENCE [LARGE SCALE GENOMIC DNA]</scope>
    <source>
        <strain evidence="2">NkOx7-02</strain>
    </source>
</reference>
<organism evidence="2 3">
    <name type="scientific">Candidatus Termititenax persephonae</name>
    <dbReference type="NCBI Taxonomy" id="2218525"/>
    <lineage>
        <taxon>Bacteria</taxon>
        <taxon>Bacillati</taxon>
        <taxon>Candidatus Margulisiibacteriota</taxon>
        <taxon>Candidatus Termititenacia</taxon>
        <taxon>Candidatus Termititenacales</taxon>
        <taxon>Candidatus Termititenacaceae</taxon>
        <taxon>Candidatus Termititenax</taxon>
    </lineage>
</organism>
<comment type="caution">
    <text evidence="2">The sequence shown here is derived from an EMBL/GenBank/DDBJ whole genome shotgun (WGS) entry which is preliminary data.</text>
</comment>
<name>A0A388TGE8_9BACT</name>
<dbReference type="Proteomes" id="UP000275925">
    <property type="component" value="Unassembled WGS sequence"/>
</dbReference>
<evidence type="ECO:0000313" key="3">
    <source>
        <dbReference type="Proteomes" id="UP000275925"/>
    </source>
</evidence>
<dbReference type="AlphaFoldDB" id="A0A388TGE8"/>
<evidence type="ECO:0000256" key="1">
    <source>
        <dbReference type="SAM" id="Phobius"/>
    </source>
</evidence>
<sequence>MNKHVQSSLKTLKQEYFNAYRNFNKKYTEYIKAEKEDQICNSRKEKQKLLTVKNRIGYEFYYEAWEKLYTSWLMYGEELSEKRNLIERLKLADCEYKVDLTQYHLTTRLFDKTYFETRLKNDLDKKASILSSLQYYNQKMHLNIVTFTLIVNAIAMCFNVYFNLKR</sequence>
<gene>
    <name evidence="2" type="ORF">NO2_0493</name>
</gene>